<feature type="region of interest" description="Disordered" evidence="1">
    <location>
        <begin position="1"/>
        <end position="80"/>
    </location>
</feature>
<name>G9N0N4_HYPVG</name>
<dbReference type="Proteomes" id="UP000007115">
    <property type="component" value="Unassembled WGS sequence"/>
</dbReference>
<feature type="domain" description="Protein kinase" evidence="2">
    <location>
        <begin position="260"/>
        <end position="595"/>
    </location>
</feature>
<gene>
    <name evidence="3" type="ORF">TRIVIDRAFT_47121</name>
</gene>
<dbReference type="VEuPathDB" id="FungiDB:TRIVIDRAFT_47121"/>
<comment type="caution">
    <text evidence="3">The sequence shown here is derived from an EMBL/GenBank/DDBJ whole genome shotgun (WGS) entry which is preliminary data.</text>
</comment>
<dbReference type="GO" id="GO:0005524">
    <property type="term" value="F:ATP binding"/>
    <property type="evidence" value="ECO:0007669"/>
    <property type="project" value="InterPro"/>
</dbReference>
<keyword evidence="4" id="KW-1185">Reference proteome</keyword>
<evidence type="ECO:0000313" key="4">
    <source>
        <dbReference type="Proteomes" id="UP000007115"/>
    </source>
</evidence>
<feature type="compositionally biased region" description="Low complexity" evidence="1">
    <location>
        <begin position="23"/>
        <end position="80"/>
    </location>
</feature>
<organism evidence="3 4">
    <name type="scientific">Hypocrea virens (strain Gv29-8 / FGSC 10586)</name>
    <name type="common">Gliocladium virens</name>
    <name type="synonym">Trichoderma virens</name>
    <dbReference type="NCBI Taxonomy" id="413071"/>
    <lineage>
        <taxon>Eukaryota</taxon>
        <taxon>Fungi</taxon>
        <taxon>Dikarya</taxon>
        <taxon>Ascomycota</taxon>
        <taxon>Pezizomycotina</taxon>
        <taxon>Sordariomycetes</taxon>
        <taxon>Hypocreomycetidae</taxon>
        <taxon>Hypocreales</taxon>
        <taxon>Hypocreaceae</taxon>
        <taxon>Trichoderma</taxon>
    </lineage>
</organism>
<dbReference type="OMA" id="KQWWVHV"/>
<dbReference type="HOGENOM" id="CLU_017513_4_0_1"/>
<dbReference type="RefSeq" id="XP_013954111.1">
    <property type="nucleotide sequence ID" value="XM_014098636.1"/>
</dbReference>
<evidence type="ECO:0000259" key="2">
    <source>
        <dbReference type="PROSITE" id="PS50011"/>
    </source>
</evidence>
<dbReference type="PROSITE" id="PS50011">
    <property type="entry name" value="PROTEIN_KINASE_DOM"/>
    <property type="match status" value="1"/>
</dbReference>
<dbReference type="CDD" id="cd00180">
    <property type="entry name" value="PKc"/>
    <property type="match status" value="1"/>
</dbReference>
<dbReference type="STRING" id="413071.G9N0N4"/>
<dbReference type="PANTHER" id="PTHR24359:SF37">
    <property type="entry name" value="PROTEIN KINASE DOMAIN-CONTAINING PROTEIN"/>
    <property type="match status" value="1"/>
</dbReference>
<dbReference type="SUPFAM" id="SSF56112">
    <property type="entry name" value="Protein kinase-like (PK-like)"/>
    <property type="match status" value="1"/>
</dbReference>
<dbReference type="InParanoid" id="G9N0N4"/>
<feature type="compositionally biased region" description="Polar residues" evidence="1">
    <location>
        <begin position="1"/>
        <end position="22"/>
    </location>
</feature>
<dbReference type="SMART" id="SM00220">
    <property type="entry name" value="S_TKc"/>
    <property type="match status" value="1"/>
</dbReference>
<protein>
    <recommendedName>
        <fullName evidence="2">Protein kinase domain-containing protein</fullName>
    </recommendedName>
</protein>
<reference evidence="3 4" key="1">
    <citation type="journal article" date="2011" name="Genome Biol.">
        <title>Comparative genome sequence analysis underscores mycoparasitism as the ancestral life style of Trichoderma.</title>
        <authorList>
            <person name="Kubicek C.P."/>
            <person name="Herrera-Estrella A."/>
            <person name="Seidl-Seiboth V."/>
            <person name="Martinez D.A."/>
            <person name="Druzhinina I.S."/>
            <person name="Thon M."/>
            <person name="Zeilinger S."/>
            <person name="Casas-Flores S."/>
            <person name="Horwitz B.A."/>
            <person name="Mukherjee P.K."/>
            <person name="Mukherjee M."/>
            <person name="Kredics L."/>
            <person name="Alcaraz L.D."/>
            <person name="Aerts A."/>
            <person name="Antal Z."/>
            <person name="Atanasova L."/>
            <person name="Cervantes-Badillo M.G."/>
            <person name="Challacombe J."/>
            <person name="Chertkov O."/>
            <person name="McCluskey K."/>
            <person name="Coulpier F."/>
            <person name="Deshpande N."/>
            <person name="von Doehren H."/>
            <person name="Ebbole D.J."/>
            <person name="Esquivel-Naranjo E.U."/>
            <person name="Fekete E."/>
            <person name="Flipphi M."/>
            <person name="Glaser F."/>
            <person name="Gomez-Rodriguez E.Y."/>
            <person name="Gruber S."/>
            <person name="Han C."/>
            <person name="Henrissat B."/>
            <person name="Hermosa R."/>
            <person name="Hernandez-Onate M."/>
            <person name="Karaffa L."/>
            <person name="Kosti I."/>
            <person name="Le Crom S."/>
            <person name="Lindquist E."/>
            <person name="Lucas S."/>
            <person name="Luebeck M."/>
            <person name="Luebeck P.S."/>
            <person name="Margeot A."/>
            <person name="Metz B."/>
            <person name="Misra M."/>
            <person name="Nevalainen H."/>
            <person name="Omann M."/>
            <person name="Packer N."/>
            <person name="Perrone G."/>
            <person name="Uresti-Rivera E.E."/>
            <person name="Salamov A."/>
            <person name="Schmoll M."/>
            <person name="Seiboth B."/>
            <person name="Shapiro H."/>
            <person name="Sukno S."/>
            <person name="Tamayo-Ramos J.A."/>
            <person name="Tisch D."/>
            <person name="Wiest A."/>
            <person name="Wilkinson H.H."/>
            <person name="Zhang M."/>
            <person name="Coutinho P.M."/>
            <person name="Kenerley C.M."/>
            <person name="Monte E."/>
            <person name="Baker S.E."/>
            <person name="Grigoriev I.V."/>
        </authorList>
    </citation>
    <scope>NUCLEOTIDE SEQUENCE [LARGE SCALE GENOMIC DNA]</scope>
    <source>
        <strain evidence="4">Gv29-8 / FGSC 10586</strain>
    </source>
</reference>
<proteinExistence type="predicted"/>
<sequence>MSTSNTALANGSISSTDGNTFSTDGNTTNKNGNTFNTKDNIPNTNGNTSNTNGNIPNTSGNIPNTNGNTSNTNGNIPNTNGNTSNSLIKLLRDACVINPRDKKSFIPHRQLEKICNKQAVTHALATAFPEKDASFHEDCALEICHGKAPASSNGTRSCLKIFAILVLLKEVRLIKSFLDHPLCDNDLPLFSTDRFTELWSPREDPISPVKLPDEADHYAIIKGFIDQQWSVLAPRFSLPTDKTKRCEVYELHENHILPIEWISDRKFSGGFGLVEKVRIHSEHHNFKHKSFALKTMHLLRPEEIAIFFQQELDAFQNVTPGGHIIDICAAFKKGDSRGFLFPWAEGGSLKNLWSTSPRHIVEPARVGWYAFSRWICEQCHGIIRDLRKIHEPSDMFPSDDVESLFGIHSDIKPDNILYFSDDGLPLGTLKVSDLGLMKFHRQFSRTKFSASMGNAYQTYRAPEHDTSRMRSRKIDIWAFGCLFAEFITWAIGGNHAIELFKTNRINEDKDYPDPDETNGEWSEDNFFIIKRSLFPPYGKAKRKSSVKEWFKALIAYLGPEMAGTFFPEFLRFIQKWMLQPERNKRAQCSEVEMFLKKCLDNNQPDSSYWHFSGTVQGQNDASQGTTKIGTS</sequence>
<dbReference type="InterPro" id="IPR011009">
    <property type="entry name" value="Kinase-like_dom_sf"/>
</dbReference>
<dbReference type="EMBL" id="ABDF02000082">
    <property type="protein sequence ID" value="EHK19916.1"/>
    <property type="molecule type" value="Genomic_DNA"/>
</dbReference>
<evidence type="ECO:0000256" key="1">
    <source>
        <dbReference type="SAM" id="MobiDB-lite"/>
    </source>
</evidence>
<dbReference type="Pfam" id="PF00069">
    <property type="entry name" value="Pkinase"/>
    <property type="match status" value="1"/>
</dbReference>
<dbReference type="GeneID" id="25794609"/>
<dbReference type="OrthoDB" id="1046782at2759"/>
<dbReference type="InterPro" id="IPR000719">
    <property type="entry name" value="Prot_kinase_dom"/>
</dbReference>
<dbReference type="eggNOG" id="KOG0660">
    <property type="taxonomic scope" value="Eukaryota"/>
</dbReference>
<dbReference type="AlphaFoldDB" id="G9N0N4"/>
<accession>G9N0N4</accession>
<evidence type="ECO:0000313" key="3">
    <source>
        <dbReference type="EMBL" id="EHK19916.1"/>
    </source>
</evidence>
<dbReference type="Gene3D" id="1.10.510.10">
    <property type="entry name" value="Transferase(Phosphotransferase) domain 1"/>
    <property type="match status" value="1"/>
</dbReference>
<dbReference type="PANTHER" id="PTHR24359">
    <property type="entry name" value="SERINE/THREONINE-PROTEIN KINASE SBK1"/>
    <property type="match status" value="1"/>
</dbReference>
<dbReference type="GO" id="GO:0004674">
    <property type="term" value="F:protein serine/threonine kinase activity"/>
    <property type="evidence" value="ECO:0007669"/>
    <property type="project" value="TreeGrafter"/>
</dbReference>